<organism evidence="3 5">
    <name type="scientific">Flavobacterium circumlabens</name>
    <dbReference type="NCBI Taxonomy" id="2133765"/>
    <lineage>
        <taxon>Bacteria</taxon>
        <taxon>Pseudomonadati</taxon>
        <taxon>Bacteroidota</taxon>
        <taxon>Flavobacteriia</taxon>
        <taxon>Flavobacteriales</taxon>
        <taxon>Flavobacteriaceae</taxon>
        <taxon>Flavobacterium</taxon>
    </lineage>
</organism>
<keyword evidence="1" id="KW-0732">Signal</keyword>
<evidence type="ECO:0000313" key="3">
    <source>
        <dbReference type="EMBL" id="TEB43720.1"/>
    </source>
</evidence>
<reference evidence="2" key="3">
    <citation type="submission" date="2019-03" db="EMBL/GenBank/DDBJ databases">
        <authorList>
            <person name="Whitman W."/>
            <person name="Huntemann M."/>
            <person name="Clum A."/>
            <person name="Pillay M."/>
            <person name="Palaniappan K."/>
            <person name="Varghese N."/>
            <person name="Mikhailova N."/>
            <person name="Stamatis D."/>
            <person name="Reddy T."/>
            <person name="Daum C."/>
            <person name="Shapiro N."/>
            <person name="Ivanova N."/>
            <person name="Kyrpides N."/>
            <person name="Woyke T."/>
        </authorList>
    </citation>
    <scope>NUCLEOTIDE SEQUENCE</scope>
    <source>
        <strain evidence="2">P5626</strain>
    </source>
</reference>
<comment type="caution">
    <text evidence="3">The sequence shown here is derived from an EMBL/GenBank/DDBJ whole genome shotgun (WGS) entry which is preliminary data.</text>
</comment>
<dbReference type="OrthoDB" id="1376560at2"/>
<reference evidence="2 4" key="1">
    <citation type="journal article" date="2015" name="Stand. Genomic Sci.">
        <title>Genomic Encyclopedia of Bacterial and Archaeal Type Strains, Phase III: the genomes of soil and plant-associated and newly described type strains.</title>
        <authorList>
            <person name="Whitman W.B."/>
            <person name="Woyke T."/>
            <person name="Klenk H.P."/>
            <person name="Zhou Y."/>
            <person name="Lilburn T.G."/>
            <person name="Beck B.J."/>
            <person name="De Vos P."/>
            <person name="Vandamme P."/>
            <person name="Eisen J.A."/>
            <person name="Garrity G."/>
            <person name="Hugenholtz P."/>
            <person name="Kyrpides N.C."/>
        </authorList>
    </citation>
    <scope>NUCLEOTIDE SEQUENCE [LARGE SCALE GENOMIC DNA]</scope>
    <source>
        <strain evidence="2 4">P5626</strain>
    </source>
</reference>
<dbReference type="Proteomes" id="UP000295270">
    <property type="component" value="Unassembled WGS sequence"/>
</dbReference>
<sequence>MKSLLLLCIALLNTILGSAQSDARYHTHTERIAQFPKPNKLLSSTIDAEGNGSLEYTNPKNQVLRFRLLNHRLQIQHGGIAFQLFSYQNNELQKIETFDLQGKRAGERESQNEAVVQFIVEKKNEYLQKKKLIDDAEGNIDLKDDSKEQIIRIKLFDTNNLPLPEKEPAYISSKTYWECNVRMYWP</sequence>
<accession>A0A4Y7UBB7</accession>
<feature type="chain" id="PRO_5043204447" evidence="1">
    <location>
        <begin position="20"/>
        <end position="186"/>
    </location>
</feature>
<name>A0A4Y7UBB7_9FLAO</name>
<dbReference type="AlphaFoldDB" id="A0A4Y7UBB7"/>
<feature type="signal peptide" evidence="1">
    <location>
        <begin position="1"/>
        <end position="19"/>
    </location>
</feature>
<dbReference type="Proteomes" id="UP000298340">
    <property type="component" value="Unassembled WGS sequence"/>
</dbReference>
<protein>
    <submittedName>
        <fullName evidence="3">Uncharacterized protein</fullName>
    </submittedName>
</protein>
<dbReference type="EMBL" id="SLWA01000004">
    <property type="protein sequence ID" value="TCN57397.1"/>
    <property type="molecule type" value="Genomic_DNA"/>
</dbReference>
<evidence type="ECO:0000256" key="1">
    <source>
        <dbReference type="SAM" id="SignalP"/>
    </source>
</evidence>
<proteinExistence type="predicted"/>
<evidence type="ECO:0000313" key="5">
    <source>
        <dbReference type="Proteomes" id="UP000298340"/>
    </source>
</evidence>
<gene>
    <name evidence="3" type="ORF">D0809_12535</name>
    <name evidence="2" type="ORF">EV142_10453</name>
</gene>
<keyword evidence="4" id="KW-1185">Reference proteome</keyword>
<evidence type="ECO:0000313" key="2">
    <source>
        <dbReference type="EMBL" id="TCN57397.1"/>
    </source>
</evidence>
<evidence type="ECO:0000313" key="4">
    <source>
        <dbReference type="Proteomes" id="UP000295270"/>
    </source>
</evidence>
<dbReference type="RefSeq" id="WP_132035710.1">
    <property type="nucleotide sequence ID" value="NZ_QWDN01000004.1"/>
</dbReference>
<dbReference type="EMBL" id="QWDN01000004">
    <property type="protein sequence ID" value="TEB43720.1"/>
    <property type="molecule type" value="Genomic_DNA"/>
</dbReference>
<reference evidence="3 5" key="2">
    <citation type="journal article" date="2018" name="Syst. Appl. Microbiol.">
        <title>Flavobacterium circumlabens sp. nov. and Flavobacterium cupreum sp. nov., two psychrotrophic species isolated from Antarctic environmental samples.</title>
        <authorList>
            <person name="Kralova S."/>
            <person name="Busse H.J."/>
            <person name="Svec P."/>
            <person name="Maslanova I."/>
            <person name="Stankova E."/>
            <person name="Bartak M."/>
            <person name="Sedlacek I."/>
        </authorList>
    </citation>
    <scope>NUCLEOTIDE SEQUENCE [LARGE SCALE GENOMIC DNA]</scope>
    <source>
        <strain evidence="3 5">CCM 8828</strain>
    </source>
</reference>